<feature type="compositionally biased region" description="Polar residues" evidence="1">
    <location>
        <begin position="33"/>
        <end position="46"/>
    </location>
</feature>
<dbReference type="PANTHER" id="PTHR12307:SF36">
    <property type="entry name" value="GLYCOGEN-BINDING SUBUNIT 76A"/>
    <property type="match status" value="1"/>
</dbReference>
<feature type="region of interest" description="Disordered" evidence="1">
    <location>
        <begin position="525"/>
        <end position="552"/>
    </location>
</feature>
<sequence>MPYTSPLSRTPTSSATNSPCSSRRSSCLLEPSNTTVPELPRSSSYLTRHRRTGSTKISCNSSMEMIKAKIKSDEGSDQNRSLRQPPSPVTSENQIPAGVIVSPPESTNNSSDDETWGNDRITSNKTESERFNEFQVTIRAIAQNRKNATSKDAKEFQNKLASAFPRISAEIMKAEESEKNNLLATVAHERTLHRTRYDERINRTSYSPKMTDENESKISEDVQVFDDDQEFMEDGPELIPACSMIRKKSGELVRPALRPSIARRRPSSMPGTPTFSKAVHFDSQLEHIRHFLQVDRPLAVSAGSSPVPAYDSDNEFPFCEAPTRESPYQWEIVLSNFPSETPLRLAQPVRVERVFLSYDNETLVGSVVVANLAFKKTVVVRFTLDYWRTTSEVVAEFNNDIGQPTREGCDRFNFNIKLTDQANLEAKTMFFCVKYCVNGVEYWDNNNSINFQVDFRKKMKTRRDLKSWPQTERLSNNSLPRSNFRSASTRPNWRPIVFEDYADGFEGKNQLADFKQAVDENSGEFSSLRLKGPRSKTVLSSNSQLQKVGQPNGNAFGNRYDFGVSLTAAINASNLPVLESSPMKDKAQTVKNDTDEAISPLSEEPPEINVKASPSSKSTSPETSRPIVDKKPCLSSQSYNDLLDKYCFFGSTKSSQLKDGTFNSRLLTTSDQRPYQNDPKSIHTSKPQKEIDEFYRSNDSDRMNQSSSSTVAARFGTSIYPSYQSPHDGYHFLDSHSATAIRG</sequence>
<feature type="compositionally biased region" description="Polar residues" evidence="1">
    <location>
        <begin position="1"/>
        <end position="11"/>
    </location>
</feature>
<accession>A0A420HNA9</accession>
<dbReference type="Proteomes" id="UP000285405">
    <property type="component" value="Unassembled WGS sequence"/>
</dbReference>
<dbReference type="AlphaFoldDB" id="A0A420HNA9"/>
<dbReference type="Pfam" id="PF03370">
    <property type="entry name" value="CBM_21"/>
    <property type="match status" value="1"/>
</dbReference>
<evidence type="ECO:0000313" key="4">
    <source>
        <dbReference type="Proteomes" id="UP000285405"/>
    </source>
</evidence>
<feature type="compositionally biased region" description="Polar residues" evidence="1">
    <location>
        <begin position="668"/>
        <end position="685"/>
    </location>
</feature>
<feature type="compositionally biased region" description="Polar residues" evidence="1">
    <location>
        <begin position="78"/>
        <end position="94"/>
    </location>
</feature>
<feature type="region of interest" description="Disordered" evidence="1">
    <location>
        <begin position="581"/>
        <end position="631"/>
    </location>
</feature>
<dbReference type="OrthoDB" id="1881at2759"/>
<feature type="region of interest" description="Disordered" evidence="1">
    <location>
        <begin position="1"/>
        <end position="56"/>
    </location>
</feature>
<feature type="compositionally biased region" description="Low complexity" evidence="1">
    <location>
        <begin position="12"/>
        <end position="32"/>
    </location>
</feature>
<dbReference type="GO" id="GO:0005979">
    <property type="term" value="P:regulation of glycogen biosynthetic process"/>
    <property type="evidence" value="ECO:0007669"/>
    <property type="project" value="TreeGrafter"/>
</dbReference>
<reference evidence="3 4" key="1">
    <citation type="journal article" date="2018" name="BMC Genomics">
        <title>Comparative genome analyses reveal sequence features reflecting distinct modes of host-adaptation between dicot and monocot powdery mildew.</title>
        <authorList>
            <person name="Wu Y."/>
            <person name="Ma X."/>
            <person name="Pan Z."/>
            <person name="Kale S.D."/>
            <person name="Song Y."/>
            <person name="King H."/>
            <person name="Zhang Q."/>
            <person name="Presley C."/>
            <person name="Deng X."/>
            <person name="Wei C.I."/>
            <person name="Xiao S."/>
        </authorList>
    </citation>
    <scope>NUCLEOTIDE SEQUENCE [LARGE SCALE GENOMIC DNA]</scope>
    <source>
        <strain evidence="3">UCSC1</strain>
    </source>
</reference>
<feature type="compositionally biased region" description="Polar residues" evidence="1">
    <location>
        <begin position="468"/>
        <end position="486"/>
    </location>
</feature>
<dbReference type="EMBL" id="MCBR01017969">
    <property type="protein sequence ID" value="RKF58913.1"/>
    <property type="molecule type" value="Genomic_DNA"/>
</dbReference>
<dbReference type="GO" id="GO:2001069">
    <property type="term" value="F:glycogen binding"/>
    <property type="evidence" value="ECO:0007669"/>
    <property type="project" value="TreeGrafter"/>
</dbReference>
<feature type="compositionally biased region" description="Low complexity" evidence="1">
    <location>
        <begin position="613"/>
        <end position="624"/>
    </location>
</feature>
<feature type="region of interest" description="Disordered" evidence="1">
    <location>
        <begin position="466"/>
        <end position="486"/>
    </location>
</feature>
<evidence type="ECO:0000313" key="3">
    <source>
        <dbReference type="EMBL" id="RKF58913.1"/>
    </source>
</evidence>
<dbReference type="PROSITE" id="PS51159">
    <property type="entry name" value="CBM21"/>
    <property type="match status" value="1"/>
</dbReference>
<protein>
    <recommendedName>
        <fullName evidence="2">CBM21 domain-containing protein</fullName>
    </recommendedName>
</protein>
<dbReference type="InterPro" id="IPR005036">
    <property type="entry name" value="CBM21_dom"/>
</dbReference>
<proteinExistence type="predicted"/>
<feature type="domain" description="CBM21" evidence="2">
    <location>
        <begin position="335"/>
        <end position="454"/>
    </location>
</feature>
<evidence type="ECO:0000256" key="1">
    <source>
        <dbReference type="SAM" id="MobiDB-lite"/>
    </source>
</evidence>
<dbReference type="GO" id="GO:0000164">
    <property type="term" value="C:protein phosphatase type 1 complex"/>
    <property type="evidence" value="ECO:0007669"/>
    <property type="project" value="TreeGrafter"/>
</dbReference>
<comment type="caution">
    <text evidence="3">The sequence shown here is derived from an EMBL/GenBank/DDBJ whole genome shotgun (WGS) entry which is preliminary data.</text>
</comment>
<organism evidence="3 4">
    <name type="scientific">Golovinomyces cichoracearum</name>
    <dbReference type="NCBI Taxonomy" id="62708"/>
    <lineage>
        <taxon>Eukaryota</taxon>
        <taxon>Fungi</taxon>
        <taxon>Dikarya</taxon>
        <taxon>Ascomycota</taxon>
        <taxon>Pezizomycotina</taxon>
        <taxon>Leotiomycetes</taxon>
        <taxon>Erysiphales</taxon>
        <taxon>Erysiphaceae</taxon>
        <taxon>Golovinomyces</taxon>
    </lineage>
</organism>
<feature type="compositionally biased region" description="Polar residues" evidence="1">
    <location>
        <begin position="537"/>
        <end position="552"/>
    </location>
</feature>
<feature type="compositionally biased region" description="Basic and acidic residues" evidence="1">
    <location>
        <begin position="582"/>
        <end position="594"/>
    </location>
</feature>
<dbReference type="PANTHER" id="PTHR12307">
    <property type="entry name" value="PROTEIN PHOSPHATASE 1 REGULATORY SUBUNIT"/>
    <property type="match status" value="1"/>
</dbReference>
<dbReference type="GO" id="GO:0008157">
    <property type="term" value="F:protein phosphatase 1 binding"/>
    <property type="evidence" value="ECO:0007669"/>
    <property type="project" value="TreeGrafter"/>
</dbReference>
<feature type="region of interest" description="Disordered" evidence="1">
    <location>
        <begin position="668"/>
        <end position="690"/>
    </location>
</feature>
<gene>
    <name evidence="3" type="ORF">GcC1_179005</name>
</gene>
<dbReference type="InterPro" id="IPR050782">
    <property type="entry name" value="PP1_regulatory_subunit_3"/>
</dbReference>
<evidence type="ECO:0000259" key="2">
    <source>
        <dbReference type="PROSITE" id="PS51159"/>
    </source>
</evidence>
<dbReference type="InterPro" id="IPR038175">
    <property type="entry name" value="CBM21_dom_sf"/>
</dbReference>
<dbReference type="Gene3D" id="2.60.40.2440">
    <property type="entry name" value="Carbohydrate binding type-21 domain"/>
    <property type="match status" value="1"/>
</dbReference>
<feature type="region of interest" description="Disordered" evidence="1">
    <location>
        <begin position="70"/>
        <end position="128"/>
    </location>
</feature>
<name>A0A420HNA9_9PEZI</name>